<name>A0A7G9GY08_9FUSO</name>
<dbReference type="KEGG" id="fho:H9Q81_02285"/>
<keyword evidence="2" id="KW-1185">Reference proteome</keyword>
<organism evidence="1 2">
    <name type="scientific">Fusobacterium hominis</name>
    <dbReference type="NCBI Taxonomy" id="2764326"/>
    <lineage>
        <taxon>Bacteria</taxon>
        <taxon>Fusobacteriati</taxon>
        <taxon>Fusobacteriota</taxon>
        <taxon>Fusobacteriia</taxon>
        <taxon>Fusobacteriales</taxon>
        <taxon>Fusobacteriaceae</taxon>
        <taxon>Fusobacterium</taxon>
    </lineage>
</organism>
<evidence type="ECO:0000313" key="1">
    <source>
        <dbReference type="EMBL" id="QNM15690.1"/>
    </source>
</evidence>
<evidence type="ECO:0000313" key="2">
    <source>
        <dbReference type="Proteomes" id="UP000515913"/>
    </source>
</evidence>
<protein>
    <submittedName>
        <fullName evidence="1">Uncharacterized protein</fullName>
    </submittedName>
</protein>
<gene>
    <name evidence="1" type="ORF">H9Q81_02285</name>
</gene>
<reference evidence="1 2" key="1">
    <citation type="submission" date="2020-08" db="EMBL/GenBank/DDBJ databases">
        <authorList>
            <person name="Liu C."/>
            <person name="Sun Q."/>
        </authorList>
    </citation>
    <scope>NUCLEOTIDE SEQUENCE [LARGE SCALE GENOMIC DNA]</scope>
    <source>
        <strain evidence="1 2">NSJ-57</strain>
    </source>
</reference>
<sequence length="94" mass="10999">MLSEKLLKKLHTIAEEFKKSGFLLEEDLIELAESRQDIAERIENTKFKKISFFYDEELNSVGFTLEDVQVEFIVTVGEDEEGPWYEATAEIIFF</sequence>
<proteinExistence type="predicted"/>
<dbReference type="EMBL" id="CP060637">
    <property type="protein sequence ID" value="QNM15690.1"/>
    <property type="molecule type" value="Genomic_DNA"/>
</dbReference>
<dbReference type="AlphaFoldDB" id="A0A7G9GY08"/>
<accession>A0A7G9GY08</accession>
<dbReference type="Proteomes" id="UP000515913">
    <property type="component" value="Chromosome"/>
</dbReference>
<dbReference type="RefSeq" id="WP_101474998.1">
    <property type="nucleotide sequence ID" value="NZ_CP060637.1"/>
</dbReference>